<evidence type="ECO:0000259" key="8">
    <source>
        <dbReference type="PROSITE" id="PS51918"/>
    </source>
</evidence>
<dbReference type="InterPro" id="IPR034457">
    <property type="entry name" value="Organic_radical-activating"/>
</dbReference>
<reference evidence="9" key="2">
    <citation type="submission" date="2021-04" db="EMBL/GenBank/DDBJ databases">
        <authorList>
            <person name="Gilroy R."/>
        </authorList>
    </citation>
    <scope>NUCLEOTIDE SEQUENCE</scope>
    <source>
        <strain evidence="9">ChiHecec2B26-446</strain>
    </source>
</reference>
<dbReference type="InterPro" id="IPR007197">
    <property type="entry name" value="rSAM"/>
</dbReference>
<organism evidence="9 10">
    <name type="scientific">Candidatus Desulfovibrio intestinipullorum</name>
    <dbReference type="NCBI Taxonomy" id="2838536"/>
    <lineage>
        <taxon>Bacteria</taxon>
        <taxon>Pseudomonadati</taxon>
        <taxon>Thermodesulfobacteriota</taxon>
        <taxon>Desulfovibrionia</taxon>
        <taxon>Desulfovibrionales</taxon>
        <taxon>Desulfovibrionaceae</taxon>
        <taxon>Desulfovibrio</taxon>
    </lineage>
</organism>
<feature type="region of interest" description="Disordered" evidence="7">
    <location>
        <begin position="455"/>
        <end position="480"/>
    </location>
</feature>
<comment type="caution">
    <text evidence="9">The sequence shown here is derived from an EMBL/GenBank/DDBJ whole genome shotgun (WGS) entry which is preliminary data.</text>
</comment>
<evidence type="ECO:0000256" key="5">
    <source>
        <dbReference type="ARBA" id="ARBA00023004"/>
    </source>
</evidence>
<dbReference type="SFLD" id="SFLDG01109">
    <property type="entry name" value="Uncharacterised_Radical_SAM_Su"/>
    <property type="match status" value="1"/>
</dbReference>
<dbReference type="Pfam" id="PF04055">
    <property type="entry name" value="Radical_SAM"/>
    <property type="match status" value="1"/>
</dbReference>
<dbReference type="SUPFAM" id="SSF102114">
    <property type="entry name" value="Radical SAM enzymes"/>
    <property type="match status" value="1"/>
</dbReference>
<dbReference type="CDD" id="cd01335">
    <property type="entry name" value="Radical_SAM"/>
    <property type="match status" value="1"/>
</dbReference>
<keyword evidence="2" id="KW-0004">4Fe-4S</keyword>
<gene>
    <name evidence="9" type="ORF">H9894_03805</name>
</gene>
<reference evidence="9" key="1">
    <citation type="journal article" date="2021" name="PeerJ">
        <title>Extensive microbial diversity within the chicken gut microbiome revealed by metagenomics and culture.</title>
        <authorList>
            <person name="Gilroy R."/>
            <person name="Ravi A."/>
            <person name="Getino M."/>
            <person name="Pursley I."/>
            <person name="Horton D.L."/>
            <person name="Alikhan N.F."/>
            <person name="Baker D."/>
            <person name="Gharbi K."/>
            <person name="Hall N."/>
            <person name="Watson M."/>
            <person name="Adriaenssens E.M."/>
            <person name="Foster-Nyarko E."/>
            <person name="Jarju S."/>
            <person name="Secka A."/>
            <person name="Antonio M."/>
            <person name="Oren A."/>
            <person name="Chaudhuri R.R."/>
            <person name="La Ragione R."/>
            <person name="Hildebrand F."/>
            <person name="Pallen M.J."/>
        </authorList>
    </citation>
    <scope>NUCLEOTIDE SEQUENCE</scope>
    <source>
        <strain evidence="9">ChiHecec2B26-446</strain>
    </source>
</reference>
<accession>A0A9D1PVH1</accession>
<name>A0A9D1PVH1_9BACT</name>
<dbReference type="Proteomes" id="UP000886752">
    <property type="component" value="Unassembled WGS sequence"/>
</dbReference>
<dbReference type="SFLD" id="SFLDS00029">
    <property type="entry name" value="Radical_SAM"/>
    <property type="match status" value="1"/>
</dbReference>
<proteinExistence type="predicted"/>
<dbReference type="GO" id="GO:0046872">
    <property type="term" value="F:metal ion binding"/>
    <property type="evidence" value="ECO:0007669"/>
    <property type="project" value="UniProtKB-KW"/>
</dbReference>
<evidence type="ECO:0000313" key="9">
    <source>
        <dbReference type="EMBL" id="HIW00294.1"/>
    </source>
</evidence>
<dbReference type="PANTHER" id="PTHR30352:SF5">
    <property type="entry name" value="PYRUVATE FORMATE-LYASE 1-ACTIVATING ENZYME"/>
    <property type="match status" value="1"/>
</dbReference>
<dbReference type="PROSITE" id="PS51918">
    <property type="entry name" value="RADICAL_SAM"/>
    <property type="match status" value="1"/>
</dbReference>
<evidence type="ECO:0000256" key="4">
    <source>
        <dbReference type="ARBA" id="ARBA00022723"/>
    </source>
</evidence>
<evidence type="ECO:0000256" key="6">
    <source>
        <dbReference type="ARBA" id="ARBA00023014"/>
    </source>
</evidence>
<dbReference type="PANTHER" id="PTHR30352">
    <property type="entry name" value="PYRUVATE FORMATE-LYASE-ACTIVATING ENZYME"/>
    <property type="match status" value="1"/>
</dbReference>
<feature type="domain" description="Radical SAM core" evidence="8">
    <location>
        <begin position="182"/>
        <end position="417"/>
    </location>
</feature>
<evidence type="ECO:0000313" key="10">
    <source>
        <dbReference type="Proteomes" id="UP000886752"/>
    </source>
</evidence>
<keyword evidence="4" id="KW-0479">Metal-binding</keyword>
<comment type="cofactor">
    <cofactor evidence="1">
        <name>[4Fe-4S] cluster</name>
        <dbReference type="ChEBI" id="CHEBI:49883"/>
    </cofactor>
</comment>
<sequence>MSSKNRHKDLTPCLVVADRQGNIYDEPDLLMLVRRGEQWGTPRPDELTPLPEESELFLLPGRRAVGLDPESGEVQVCEDLAVAAFAAPGYTLSGHPVYEKEESAAMLPLFAYGAVGFAEDRFWICARKVDTDPRQQFSAIPAGRIEKNVRRLLAQYPRNRLVEHILTNCVMRYDCPAARNFALGRYEAPLPSSRTCNARCIGCISEQEADSPIAVTPQCRLTFTPTPEEIDEVMRIHAEREHKVPIFSFGQGCEGDPLMNADLLCDSVALYRSHNGSGTVNCNTNASRTEAVERLAKAGLSSMRVSLNSAREEVYVRYYRPHGYSFQDVKNSIAVARRNGLWVSLNLLYFPGITDTEEELDALSRLVGEQGVSMIQWRNLNIDPEYYLDLMKDVPMGPSMGLKSFMKRLRKACPWLRYGYFNPYVGERAQLSAPMPGEWHMPAPDMEHVPLLGSEAEDMPHDLPEDTESCTDGDRTIREQ</sequence>
<dbReference type="EMBL" id="DXHV01000041">
    <property type="protein sequence ID" value="HIW00294.1"/>
    <property type="molecule type" value="Genomic_DNA"/>
</dbReference>
<dbReference type="InterPro" id="IPR058240">
    <property type="entry name" value="rSAM_sf"/>
</dbReference>
<dbReference type="GO" id="GO:0051539">
    <property type="term" value="F:4 iron, 4 sulfur cluster binding"/>
    <property type="evidence" value="ECO:0007669"/>
    <property type="project" value="UniProtKB-KW"/>
</dbReference>
<keyword evidence="6" id="KW-0411">Iron-sulfur</keyword>
<dbReference type="InterPro" id="IPR013785">
    <property type="entry name" value="Aldolase_TIM"/>
</dbReference>
<dbReference type="AlphaFoldDB" id="A0A9D1PVH1"/>
<protein>
    <submittedName>
        <fullName evidence="9">Radical SAM protein</fullName>
    </submittedName>
</protein>
<keyword evidence="3" id="KW-0949">S-adenosyl-L-methionine</keyword>
<evidence type="ECO:0000256" key="7">
    <source>
        <dbReference type="SAM" id="MobiDB-lite"/>
    </source>
</evidence>
<keyword evidence="5" id="KW-0408">Iron</keyword>
<evidence type="ECO:0000256" key="1">
    <source>
        <dbReference type="ARBA" id="ARBA00001966"/>
    </source>
</evidence>
<dbReference type="Gene3D" id="3.20.20.70">
    <property type="entry name" value="Aldolase class I"/>
    <property type="match status" value="1"/>
</dbReference>
<dbReference type="GO" id="GO:0003824">
    <property type="term" value="F:catalytic activity"/>
    <property type="evidence" value="ECO:0007669"/>
    <property type="project" value="InterPro"/>
</dbReference>
<evidence type="ECO:0000256" key="2">
    <source>
        <dbReference type="ARBA" id="ARBA00022485"/>
    </source>
</evidence>
<evidence type="ECO:0000256" key="3">
    <source>
        <dbReference type="ARBA" id="ARBA00022691"/>
    </source>
</evidence>